<dbReference type="Pfam" id="PF08241">
    <property type="entry name" value="Methyltransf_11"/>
    <property type="match status" value="1"/>
</dbReference>
<dbReference type="EMBL" id="LNQR01000031">
    <property type="protein sequence ID" value="KWT91561.1"/>
    <property type="molecule type" value="Genomic_DNA"/>
</dbReference>
<proteinExistence type="predicted"/>
<reference evidence="2 3" key="1">
    <citation type="submission" date="2015-11" db="EMBL/GenBank/DDBJ databases">
        <authorList>
            <person name="Lin W."/>
        </authorList>
    </citation>
    <scope>NUCLEOTIDE SEQUENCE [LARGE SCALE GENOMIC DNA]</scope>
    <source>
        <strain evidence="2 3">HCH-1</strain>
    </source>
</reference>
<feature type="domain" description="Methyltransferase type 11" evidence="1">
    <location>
        <begin position="68"/>
        <end position="159"/>
    </location>
</feature>
<dbReference type="CDD" id="cd02440">
    <property type="entry name" value="AdoMet_MTases"/>
    <property type="match status" value="1"/>
</dbReference>
<organism evidence="2 3">
    <name type="scientific">Candidatus Magnetominusculus xianensis</name>
    <dbReference type="NCBI Taxonomy" id="1748249"/>
    <lineage>
        <taxon>Bacteria</taxon>
        <taxon>Pseudomonadati</taxon>
        <taxon>Nitrospirota</taxon>
        <taxon>Nitrospiria</taxon>
        <taxon>Nitrospirales</taxon>
        <taxon>Nitrospiraceae</taxon>
        <taxon>Candidatus Magnetominusculus</taxon>
    </lineage>
</organism>
<keyword evidence="3" id="KW-1185">Reference proteome</keyword>
<name>A0ABR5SIQ1_9BACT</name>
<sequence length="255" mass="29422">MLKKILHKILNKIRYTMLWGQIHKSQDTLLKKFIYDETFTAKMSYHDYHSCISKWIKPKPGKNEKIIEIGCGPGKYVAMLSTLGFQVVGVDPLNFTTWDIIKEKTSAQLIDSVHAENLPFPDQYFDHAVCLGALLYFDDPVKALHEIYRVLKPGGRVIIKTVNKNNLFTRRTGKPLDPATKNLYTIEELEQLIRDSGLVVVKSFTYFFVPPICPNLWWYLTCVWIPLPLHDVLSAMTRYENRSAITVFAESPGRR</sequence>
<dbReference type="EC" id="2.1.1.64" evidence="2"/>
<dbReference type="RefSeq" id="WP_157072823.1">
    <property type="nucleotide sequence ID" value="NZ_LNQR01000031.1"/>
</dbReference>
<comment type="caution">
    <text evidence="2">The sequence shown here is derived from an EMBL/GenBank/DDBJ whole genome shotgun (WGS) entry which is preliminary data.</text>
</comment>
<dbReference type="GO" id="GO:0061542">
    <property type="term" value="F:3-demethylubiquinol 3-O-methyltransferase activity"/>
    <property type="evidence" value="ECO:0007669"/>
    <property type="project" value="UniProtKB-EC"/>
</dbReference>
<evidence type="ECO:0000313" key="2">
    <source>
        <dbReference type="EMBL" id="KWT91561.1"/>
    </source>
</evidence>
<dbReference type="InterPro" id="IPR029063">
    <property type="entry name" value="SAM-dependent_MTases_sf"/>
</dbReference>
<dbReference type="Gene3D" id="3.40.50.150">
    <property type="entry name" value="Vaccinia Virus protein VP39"/>
    <property type="match status" value="1"/>
</dbReference>
<evidence type="ECO:0000313" key="3">
    <source>
        <dbReference type="Proteomes" id="UP000060487"/>
    </source>
</evidence>
<keyword evidence="2" id="KW-0489">Methyltransferase</keyword>
<dbReference type="PANTHER" id="PTHR43861">
    <property type="entry name" value="TRANS-ACONITATE 2-METHYLTRANSFERASE-RELATED"/>
    <property type="match status" value="1"/>
</dbReference>
<dbReference type="Proteomes" id="UP000060487">
    <property type="component" value="Unassembled WGS sequence"/>
</dbReference>
<keyword evidence="2" id="KW-0830">Ubiquinone</keyword>
<protein>
    <submittedName>
        <fullName evidence="2">Ubiquinone biosynthesis protein UbiE</fullName>
        <ecNumber evidence="2">2.1.1.64</ecNumber>
    </submittedName>
</protein>
<gene>
    <name evidence="2" type="primary">ubiG_1</name>
    <name evidence="2" type="ORF">ASN18_0842</name>
</gene>
<dbReference type="PANTHER" id="PTHR43861:SF1">
    <property type="entry name" value="TRANS-ACONITATE 2-METHYLTRANSFERASE"/>
    <property type="match status" value="1"/>
</dbReference>
<dbReference type="SUPFAM" id="SSF53335">
    <property type="entry name" value="S-adenosyl-L-methionine-dependent methyltransferases"/>
    <property type="match status" value="1"/>
</dbReference>
<evidence type="ECO:0000259" key="1">
    <source>
        <dbReference type="Pfam" id="PF08241"/>
    </source>
</evidence>
<dbReference type="InterPro" id="IPR013216">
    <property type="entry name" value="Methyltransf_11"/>
</dbReference>
<dbReference type="GO" id="GO:0032259">
    <property type="term" value="P:methylation"/>
    <property type="evidence" value="ECO:0007669"/>
    <property type="project" value="UniProtKB-KW"/>
</dbReference>
<keyword evidence="2" id="KW-0808">Transferase</keyword>
<accession>A0ABR5SIQ1</accession>